<comment type="caution">
    <text evidence="1">The sequence shown here is derived from an EMBL/GenBank/DDBJ whole genome shotgun (WGS) entry which is preliminary data.</text>
</comment>
<evidence type="ECO:0000313" key="1">
    <source>
        <dbReference type="EMBL" id="TAA45421.1"/>
    </source>
</evidence>
<dbReference type="PANTHER" id="PTHR43535:SF1">
    <property type="entry name" value="PHOSPHATIDATE CYTIDYLYLTRANSFERASE"/>
    <property type="match status" value="1"/>
</dbReference>
<evidence type="ECO:0000313" key="2">
    <source>
        <dbReference type="Proteomes" id="UP000294164"/>
    </source>
</evidence>
<dbReference type="OrthoDB" id="9799199at2"/>
<dbReference type="PANTHER" id="PTHR43535">
    <property type="entry name" value="PHOSPHATIDATE CYTIDYLYLTRANSFERASE"/>
    <property type="match status" value="1"/>
</dbReference>
<protein>
    <recommendedName>
        <fullName evidence="3">Phosphatidate cytidylyltransferase</fullName>
    </recommendedName>
</protein>
<evidence type="ECO:0008006" key="3">
    <source>
        <dbReference type="Google" id="ProtNLM"/>
    </source>
</evidence>
<dbReference type="EMBL" id="SHMG01000002">
    <property type="protein sequence ID" value="TAA45421.1"/>
    <property type="molecule type" value="Genomic_DNA"/>
</dbReference>
<dbReference type="Proteomes" id="UP000294164">
    <property type="component" value="Unassembled WGS sequence"/>
</dbReference>
<dbReference type="GO" id="GO:0005886">
    <property type="term" value="C:plasma membrane"/>
    <property type="evidence" value="ECO:0007669"/>
    <property type="project" value="TreeGrafter"/>
</dbReference>
<gene>
    <name evidence="1" type="ORF">EA655_04285</name>
</gene>
<dbReference type="AlphaFoldDB" id="A0A4Q8M8T6"/>
<dbReference type="GO" id="GO:0009273">
    <property type="term" value="P:peptidoglycan-based cell wall biogenesis"/>
    <property type="evidence" value="ECO:0007669"/>
    <property type="project" value="TreeGrafter"/>
</dbReference>
<proteinExistence type="predicted"/>
<reference evidence="1 2" key="1">
    <citation type="submission" date="2019-02" db="EMBL/GenBank/DDBJ databases">
        <title>WGS of Pseudoxanthomonas species novum from clinical isolates.</title>
        <authorList>
            <person name="Bernier A.-M."/>
            <person name="Bernard K."/>
            <person name="Vachon A."/>
        </authorList>
    </citation>
    <scope>NUCLEOTIDE SEQUENCE [LARGE SCALE GENOMIC DNA]</scope>
    <source>
        <strain evidence="1 2">NML130969</strain>
    </source>
</reference>
<dbReference type="Pfam" id="PF01148">
    <property type="entry name" value="CTP_transf_1"/>
    <property type="match status" value="1"/>
</dbReference>
<accession>A0A4Q8M8T6</accession>
<sequence>MSGRRPFAGGLALSTTEPGLGAKDWGRISEGHGGALDRLDPMVFAAPVFFPVVRYAFNAG</sequence>
<name>A0A4Q8M8T6_9GAMM</name>
<organism evidence="1 2">
    <name type="scientific">Pseudoxanthomonas winnipegensis</name>
    <dbReference type="NCBI Taxonomy" id="2480810"/>
    <lineage>
        <taxon>Bacteria</taxon>
        <taxon>Pseudomonadati</taxon>
        <taxon>Pseudomonadota</taxon>
        <taxon>Gammaproteobacteria</taxon>
        <taxon>Lysobacterales</taxon>
        <taxon>Lysobacteraceae</taxon>
        <taxon>Pseudoxanthomonas</taxon>
    </lineage>
</organism>
<dbReference type="RefSeq" id="WP_130533598.1">
    <property type="nucleotide sequence ID" value="NZ_SHMG01000002.1"/>
</dbReference>